<proteinExistence type="predicted"/>
<protein>
    <submittedName>
        <fullName evidence="4">Glycosyltransferase involved in cell wall biosynthesis</fullName>
    </submittedName>
</protein>
<evidence type="ECO:0000259" key="3">
    <source>
        <dbReference type="Pfam" id="PF13439"/>
    </source>
</evidence>
<dbReference type="Pfam" id="PF00534">
    <property type="entry name" value="Glycos_transf_1"/>
    <property type="match status" value="1"/>
</dbReference>
<accession>A0A841J0I7</accession>
<reference evidence="4 5" key="1">
    <citation type="submission" date="2020-08" db="EMBL/GenBank/DDBJ databases">
        <title>Genomic Encyclopedia of Type Strains, Phase IV (KMG-IV): sequencing the most valuable type-strain genomes for metagenomic binning, comparative biology and taxonomic classification.</title>
        <authorList>
            <person name="Goeker M."/>
        </authorList>
    </citation>
    <scope>NUCLEOTIDE SEQUENCE [LARGE SCALE GENOMIC DNA]</scope>
    <source>
        <strain evidence="4 5">DSM 102255</strain>
    </source>
</reference>
<keyword evidence="5" id="KW-1185">Reference proteome</keyword>
<dbReference type="AlphaFoldDB" id="A0A841J0I7"/>
<dbReference type="PANTHER" id="PTHR46401">
    <property type="entry name" value="GLYCOSYLTRANSFERASE WBBK-RELATED"/>
    <property type="match status" value="1"/>
</dbReference>
<organism evidence="4 5">
    <name type="scientific">Sphingobium subterraneum</name>
    <dbReference type="NCBI Taxonomy" id="627688"/>
    <lineage>
        <taxon>Bacteria</taxon>
        <taxon>Pseudomonadati</taxon>
        <taxon>Pseudomonadota</taxon>
        <taxon>Alphaproteobacteria</taxon>
        <taxon>Sphingomonadales</taxon>
        <taxon>Sphingomonadaceae</taxon>
        <taxon>Sphingobium</taxon>
    </lineage>
</organism>
<dbReference type="InterPro" id="IPR001296">
    <property type="entry name" value="Glyco_trans_1"/>
</dbReference>
<dbReference type="RefSeq" id="WP_184079354.1">
    <property type="nucleotide sequence ID" value="NZ_JACIJP010000002.1"/>
</dbReference>
<evidence type="ECO:0000313" key="5">
    <source>
        <dbReference type="Proteomes" id="UP000552700"/>
    </source>
</evidence>
<evidence type="ECO:0000313" key="4">
    <source>
        <dbReference type="EMBL" id="MBB6123862.1"/>
    </source>
</evidence>
<sequence>MISTIGVDACCLTRHRTGVGNYVYDLLLPLCQQHPEVRWILYSNTDIHFPDLPNVELRPNLGGWRGVFWQNLQLPGPLRADGCDIYWGTNGFVPIGPLGAMARVVTFHDLVYRFAPETQVGMVRWSRRLFQPLSARRSDVVTSNSDATARDVERYYRVPSRYTVRPRVPPRYHLPDAQDVARVRDAYALPDDFLLVVGTLEPRKNIPLFLQAAAEVRKAGVDLPLIVHAGGTGWLSAEIEQVVAEGEASGMLRRLGYVPSEDLPPLYGACTAFCMPSIYEGFGMPILEAQMCGAPVLHGNHASMVEAGGGLGHAFEPTLDGMKAMLRALADGGCNLVSRVPSDMADEADEGLARLWQALCDAATAKGRAG</sequence>
<dbReference type="InterPro" id="IPR028098">
    <property type="entry name" value="Glyco_trans_4-like_N"/>
</dbReference>
<keyword evidence="1 4" id="KW-0808">Transferase</keyword>
<dbReference type="SUPFAM" id="SSF53756">
    <property type="entry name" value="UDP-Glycosyltransferase/glycogen phosphorylase"/>
    <property type="match status" value="1"/>
</dbReference>
<dbReference type="GO" id="GO:0016757">
    <property type="term" value="F:glycosyltransferase activity"/>
    <property type="evidence" value="ECO:0007669"/>
    <property type="project" value="InterPro"/>
</dbReference>
<evidence type="ECO:0000259" key="2">
    <source>
        <dbReference type="Pfam" id="PF00534"/>
    </source>
</evidence>
<feature type="domain" description="Glycosyltransferase subfamily 4-like N-terminal" evidence="3">
    <location>
        <begin position="18"/>
        <end position="166"/>
    </location>
</feature>
<name>A0A841J0I7_9SPHN</name>
<dbReference type="Pfam" id="PF13439">
    <property type="entry name" value="Glyco_transf_4"/>
    <property type="match status" value="1"/>
</dbReference>
<dbReference type="Gene3D" id="3.40.50.2000">
    <property type="entry name" value="Glycogen Phosphorylase B"/>
    <property type="match status" value="2"/>
</dbReference>
<feature type="domain" description="Glycosyl transferase family 1" evidence="2">
    <location>
        <begin position="191"/>
        <end position="304"/>
    </location>
</feature>
<dbReference type="PANTHER" id="PTHR46401:SF2">
    <property type="entry name" value="GLYCOSYLTRANSFERASE WBBK-RELATED"/>
    <property type="match status" value="1"/>
</dbReference>
<gene>
    <name evidence="4" type="ORF">FHS92_001591</name>
</gene>
<evidence type="ECO:0000256" key="1">
    <source>
        <dbReference type="ARBA" id="ARBA00022679"/>
    </source>
</evidence>
<dbReference type="Proteomes" id="UP000552700">
    <property type="component" value="Unassembled WGS sequence"/>
</dbReference>
<dbReference type="CDD" id="cd03809">
    <property type="entry name" value="GT4_MtfB-like"/>
    <property type="match status" value="1"/>
</dbReference>
<comment type="caution">
    <text evidence="4">The sequence shown here is derived from an EMBL/GenBank/DDBJ whole genome shotgun (WGS) entry which is preliminary data.</text>
</comment>
<dbReference type="EMBL" id="JACIJP010000002">
    <property type="protein sequence ID" value="MBB6123862.1"/>
    <property type="molecule type" value="Genomic_DNA"/>
</dbReference>
<dbReference type="GO" id="GO:0009103">
    <property type="term" value="P:lipopolysaccharide biosynthetic process"/>
    <property type="evidence" value="ECO:0007669"/>
    <property type="project" value="TreeGrafter"/>
</dbReference>